<dbReference type="Proteomes" id="UP001359485">
    <property type="component" value="Unassembled WGS sequence"/>
</dbReference>
<protein>
    <submittedName>
        <fullName evidence="2">Uncharacterized protein</fullName>
    </submittedName>
</protein>
<evidence type="ECO:0000313" key="3">
    <source>
        <dbReference type="Proteomes" id="UP001359485"/>
    </source>
</evidence>
<sequence length="123" mass="13626">MAVHKSSKRSNKVRASGSPSPEGETVKDDGIPFVVGWKTVNRQGPRQIDEKVRDTTGNPDGIPGWTKTTPTDFERVNRLLLRSPPDRGACVKMKKQITERIAVRTRVVRVGGAEGTKKIFTRT</sequence>
<reference evidence="2 3" key="1">
    <citation type="submission" date="2023-09" db="EMBL/GenBank/DDBJ databases">
        <title>Genomes of two closely related lineages of the louse Polyplax serrata with different host specificities.</title>
        <authorList>
            <person name="Martinu J."/>
            <person name="Tarabai H."/>
            <person name="Stefka J."/>
            <person name="Hypsa V."/>
        </authorList>
    </citation>
    <scope>NUCLEOTIDE SEQUENCE [LARGE SCALE GENOMIC DNA]</scope>
    <source>
        <strain evidence="2">98ZLc_SE</strain>
    </source>
</reference>
<dbReference type="EMBL" id="JAWJWF010000004">
    <property type="protein sequence ID" value="KAK6634234.1"/>
    <property type="molecule type" value="Genomic_DNA"/>
</dbReference>
<proteinExistence type="predicted"/>
<accession>A0ABR1B3Z2</accession>
<keyword evidence="3" id="KW-1185">Reference proteome</keyword>
<feature type="region of interest" description="Disordered" evidence="1">
    <location>
        <begin position="1"/>
        <end position="30"/>
    </location>
</feature>
<gene>
    <name evidence="2" type="ORF">RUM44_004842</name>
</gene>
<feature type="compositionally biased region" description="Basic residues" evidence="1">
    <location>
        <begin position="1"/>
        <end position="12"/>
    </location>
</feature>
<evidence type="ECO:0000256" key="1">
    <source>
        <dbReference type="SAM" id="MobiDB-lite"/>
    </source>
</evidence>
<organism evidence="2 3">
    <name type="scientific">Polyplax serrata</name>
    <name type="common">Common mouse louse</name>
    <dbReference type="NCBI Taxonomy" id="468196"/>
    <lineage>
        <taxon>Eukaryota</taxon>
        <taxon>Metazoa</taxon>
        <taxon>Ecdysozoa</taxon>
        <taxon>Arthropoda</taxon>
        <taxon>Hexapoda</taxon>
        <taxon>Insecta</taxon>
        <taxon>Pterygota</taxon>
        <taxon>Neoptera</taxon>
        <taxon>Paraneoptera</taxon>
        <taxon>Psocodea</taxon>
        <taxon>Troctomorpha</taxon>
        <taxon>Phthiraptera</taxon>
        <taxon>Anoplura</taxon>
        <taxon>Polyplacidae</taxon>
        <taxon>Polyplax</taxon>
    </lineage>
</organism>
<comment type="caution">
    <text evidence="2">The sequence shown here is derived from an EMBL/GenBank/DDBJ whole genome shotgun (WGS) entry which is preliminary data.</text>
</comment>
<name>A0ABR1B3Z2_POLSC</name>
<evidence type="ECO:0000313" key="2">
    <source>
        <dbReference type="EMBL" id="KAK6634234.1"/>
    </source>
</evidence>
<feature type="region of interest" description="Disordered" evidence="1">
    <location>
        <begin position="50"/>
        <end position="70"/>
    </location>
</feature>